<dbReference type="Proteomes" id="UP001143981">
    <property type="component" value="Unassembled WGS sequence"/>
</dbReference>
<dbReference type="NCBIfam" id="TIGR01079">
    <property type="entry name" value="rplX_bact"/>
    <property type="match status" value="1"/>
</dbReference>
<dbReference type="InterPro" id="IPR041988">
    <property type="entry name" value="Ribosomal_uL24_KOW"/>
</dbReference>
<proteinExistence type="inferred from homology"/>
<dbReference type="Pfam" id="PF17136">
    <property type="entry name" value="ribosomal_L24"/>
    <property type="match status" value="1"/>
</dbReference>
<dbReference type="InterPro" id="IPR057264">
    <property type="entry name" value="Ribosomal_uL24_C"/>
</dbReference>
<evidence type="ECO:0000313" key="7">
    <source>
        <dbReference type="Proteomes" id="UP001143981"/>
    </source>
</evidence>
<dbReference type="GO" id="GO:0005840">
    <property type="term" value="C:ribosome"/>
    <property type="evidence" value="ECO:0007669"/>
    <property type="project" value="UniProtKB-KW"/>
</dbReference>
<dbReference type="CDD" id="cd06089">
    <property type="entry name" value="KOW_RPL26"/>
    <property type="match status" value="1"/>
</dbReference>
<dbReference type="AlphaFoldDB" id="A0A9W7YEA2"/>
<dbReference type="InterPro" id="IPR005824">
    <property type="entry name" value="KOW"/>
</dbReference>
<dbReference type="EMBL" id="JANBOI010000506">
    <property type="protein sequence ID" value="KAJ1730079.1"/>
    <property type="molecule type" value="Genomic_DNA"/>
</dbReference>
<evidence type="ECO:0000256" key="3">
    <source>
        <dbReference type="ARBA" id="ARBA00023274"/>
    </source>
</evidence>
<dbReference type="Gene3D" id="2.30.30.30">
    <property type="match status" value="1"/>
</dbReference>
<keyword evidence="3 4" id="KW-0687">Ribonucleoprotein</keyword>
<feature type="domain" description="KOW" evidence="5">
    <location>
        <begin position="32"/>
        <end position="59"/>
    </location>
</feature>
<dbReference type="GO" id="GO:0006412">
    <property type="term" value="P:translation"/>
    <property type="evidence" value="ECO:0007669"/>
    <property type="project" value="InterPro"/>
</dbReference>
<dbReference type="OrthoDB" id="359154at2759"/>
<dbReference type="Pfam" id="PF00467">
    <property type="entry name" value="KOW"/>
    <property type="match status" value="1"/>
</dbReference>
<evidence type="ECO:0000256" key="4">
    <source>
        <dbReference type="RuleBase" id="RU003477"/>
    </source>
</evidence>
<evidence type="ECO:0000256" key="1">
    <source>
        <dbReference type="ARBA" id="ARBA00010618"/>
    </source>
</evidence>
<dbReference type="InterPro" id="IPR014722">
    <property type="entry name" value="Rib_uL2_dom2"/>
</dbReference>
<accession>A0A9W7YEA2</accession>
<dbReference type="GO" id="GO:1990904">
    <property type="term" value="C:ribonucleoprotein complex"/>
    <property type="evidence" value="ECO:0007669"/>
    <property type="project" value="UniProtKB-KW"/>
</dbReference>
<dbReference type="SUPFAM" id="SSF50104">
    <property type="entry name" value="Translation proteins SH3-like domain"/>
    <property type="match status" value="1"/>
</dbReference>
<keyword evidence="7" id="KW-1185">Reference proteome</keyword>
<dbReference type="InterPro" id="IPR005825">
    <property type="entry name" value="Ribosomal_uL24_CS"/>
</dbReference>
<keyword evidence="2 4" id="KW-0689">Ribosomal protein</keyword>
<dbReference type="InterPro" id="IPR003256">
    <property type="entry name" value="Ribosomal_uL24"/>
</dbReference>
<dbReference type="InterPro" id="IPR008991">
    <property type="entry name" value="Translation_prot_SH3-like_sf"/>
</dbReference>
<dbReference type="HAMAP" id="MF_01326_B">
    <property type="entry name" value="Ribosomal_uL24_B"/>
    <property type="match status" value="1"/>
</dbReference>
<organism evidence="6 7">
    <name type="scientific">Coemansia biformis</name>
    <dbReference type="NCBI Taxonomy" id="1286918"/>
    <lineage>
        <taxon>Eukaryota</taxon>
        <taxon>Fungi</taxon>
        <taxon>Fungi incertae sedis</taxon>
        <taxon>Zoopagomycota</taxon>
        <taxon>Kickxellomycotina</taxon>
        <taxon>Kickxellomycetes</taxon>
        <taxon>Kickxellales</taxon>
        <taxon>Kickxellaceae</taxon>
        <taxon>Coemansia</taxon>
    </lineage>
</organism>
<dbReference type="PROSITE" id="PS01108">
    <property type="entry name" value="RIBOSOMAL_L24"/>
    <property type="match status" value="1"/>
</dbReference>
<dbReference type="GO" id="GO:0003723">
    <property type="term" value="F:RNA binding"/>
    <property type="evidence" value="ECO:0007669"/>
    <property type="project" value="InterPro"/>
</dbReference>
<dbReference type="SMART" id="SM00739">
    <property type="entry name" value="KOW"/>
    <property type="match status" value="1"/>
</dbReference>
<comment type="caution">
    <text evidence="6">The sequence shown here is derived from an EMBL/GenBank/DDBJ whole genome shotgun (WGS) entry which is preliminary data.</text>
</comment>
<dbReference type="GO" id="GO:0003735">
    <property type="term" value="F:structural constituent of ribosome"/>
    <property type="evidence" value="ECO:0007669"/>
    <property type="project" value="InterPro"/>
</dbReference>
<evidence type="ECO:0000259" key="5">
    <source>
        <dbReference type="SMART" id="SM00739"/>
    </source>
</evidence>
<protein>
    <recommendedName>
        <fullName evidence="5">KOW domain-containing protein</fullName>
    </recommendedName>
</protein>
<gene>
    <name evidence="6" type="ORF">LPJ61_003208</name>
</gene>
<name>A0A9W7YEA2_9FUNG</name>
<evidence type="ECO:0000256" key="2">
    <source>
        <dbReference type="ARBA" id="ARBA00022980"/>
    </source>
</evidence>
<evidence type="ECO:0000313" key="6">
    <source>
        <dbReference type="EMBL" id="KAJ1730079.1"/>
    </source>
</evidence>
<dbReference type="PANTHER" id="PTHR12903">
    <property type="entry name" value="MITOCHONDRIAL RIBOSOMAL PROTEIN L24"/>
    <property type="match status" value="1"/>
</dbReference>
<sequence length="190" mass="21210">MRVHRSILHAMSSRVAPRDKSLPKDLRLKRWKIVKGDTVMVISGKDRGKTGPVTQISRKTNSVCVNGLKLATKCVPKTEDTPSGTTQVEMPIHVSNVALIDPSTKLPTKVMLATYVNPDTQRKESRRYAIGTGTYIPKPVDLSYQQAWADGVLDTVPEAVSKVSFQPSGRQPPFPVDVMREVKNRYKKHF</sequence>
<reference evidence="6" key="1">
    <citation type="submission" date="2022-07" db="EMBL/GenBank/DDBJ databases">
        <title>Phylogenomic reconstructions and comparative analyses of Kickxellomycotina fungi.</title>
        <authorList>
            <person name="Reynolds N.K."/>
            <person name="Stajich J.E."/>
            <person name="Barry K."/>
            <person name="Grigoriev I.V."/>
            <person name="Crous P."/>
            <person name="Smith M.E."/>
        </authorList>
    </citation>
    <scope>NUCLEOTIDE SEQUENCE</scope>
    <source>
        <strain evidence="6">BCRC 34381</strain>
    </source>
</reference>
<comment type="similarity">
    <text evidence="1 4">Belongs to the universal ribosomal protein uL24 family.</text>
</comment>